<evidence type="ECO:0000313" key="2">
    <source>
        <dbReference type="EMBL" id="AHY48403.1"/>
    </source>
</evidence>
<evidence type="ECO:0000313" key="3">
    <source>
        <dbReference type="Proteomes" id="UP000025229"/>
    </source>
</evidence>
<dbReference type="InterPro" id="IPR010985">
    <property type="entry name" value="Ribbon_hlx_hlx"/>
</dbReference>
<sequence>MSGRRGGRFGYLAAAERSETPQEGGPQQADRHGAAGSEATEENGKSKPERRGSARSGGEGGDQKTSAARRKGSGARRPQSAQQMRSVPKGQGRMKQDRSQLNVRIPTALKRQAAAKAVLEGREIGEVVEELLQRYVSG</sequence>
<feature type="region of interest" description="Disordered" evidence="1">
    <location>
        <begin position="1"/>
        <end position="105"/>
    </location>
</feature>
<name>A0A023X7T6_RUBRA</name>
<dbReference type="GO" id="GO:0006355">
    <property type="term" value="P:regulation of DNA-templated transcription"/>
    <property type="evidence" value="ECO:0007669"/>
    <property type="project" value="InterPro"/>
</dbReference>
<keyword evidence="3" id="KW-1185">Reference proteome</keyword>
<geneLocation type="plasmid" evidence="2">
    <name>3</name>
</geneLocation>
<dbReference type="Gene3D" id="1.10.1220.10">
    <property type="entry name" value="Met repressor-like"/>
    <property type="match status" value="1"/>
</dbReference>
<proteinExistence type="predicted"/>
<dbReference type="InterPro" id="IPR013321">
    <property type="entry name" value="Arc_rbn_hlx_hlx"/>
</dbReference>
<keyword evidence="2" id="KW-0614">Plasmid</keyword>
<dbReference type="AlphaFoldDB" id="A0A023X7T6"/>
<dbReference type="SUPFAM" id="SSF47598">
    <property type="entry name" value="Ribbon-helix-helix"/>
    <property type="match status" value="1"/>
</dbReference>
<evidence type="ECO:0000256" key="1">
    <source>
        <dbReference type="SAM" id="MobiDB-lite"/>
    </source>
</evidence>
<gene>
    <name evidence="2" type="ORF">RradSPS_3120</name>
</gene>
<accession>A0A023X7T6</accession>
<dbReference type="KEGG" id="rrd:RradSPS_3120"/>
<feature type="compositionally biased region" description="Basic and acidic residues" evidence="1">
    <location>
        <begin position="42"/>
        <end position="52"/>
    </location>
</feature>
<evidence type="ECO:0008006" key="4">
    <source>
        <dbReference type="Google" id="ProtNLM"/>
    </source>
</evidence>
<dbReference type="Proteomes" id="UP000025229">
    <property type="component" value="Plasmid 3"/>
</dbReference>
<reference evidence="2 3" key="1">
    <citation type="submission" date="2014-03" db="EMBL/GenBank/DDBJ databases">
        <title>Complete genome sequence of the Radio-Resistant Rubrobacter radiotolerans RSPS-4.</title>
        <authorList>
            <person name="Egas C.C."/>
            <person name="Barroso C.C."/>
            <person name="Froufe H.J.C."/>
            <person name="Pacheco J.J."/>
            <person name="Albuquerque L.L."/>
            <person name="da Costa M.M.S."/>
        </authorList>
    </citation>
    <scope>NUCLEOTIDE SEQUENCE [LARGE SCALE GENOMIC DNA]</scope>
    <source>
        <strain evidence="2 3">RSPS-4</strain>
        <plasmid evidence="2 3">3</plasmid>
    </source>
</reference>
<dbReference type="EMBL" id="CP007517">
    <property type="protein sequence ID" value="AHY48403.1"/>
    <property type="molecule type" value="Genomic_DNA"/>
</dbReference>
<organism evidence="2 3">
    <name type="scientific">Rubrobacter radiotolerans</name>
    <name type="common">Arthrobacter radiotolerans</name>
    <dbReference type="NCBI Taxonomy" id="42256"/>
    <lineage>
        <taxon>Bacteria</taxon>
        <taxon>Bacillati</taxon>
        <taxon>Actinomycetota</taxon>
        <taxon>Rubrobacteria</taxon>
        <taxon>Rubrobacterales</taxon>
        <taxon>Rubrobacteraceae</taxon>
        <taxon>Rubrobacter</taxon>
    </lineage>
</organism>
<protein>
    <recommendedName>
        <fullName evidence="4">ParG</fullName>
    </recommendedName>
</protein>
<dbReference type="HOGENOM" id="CLU_1853737_0_0_11"/>